<dbReference type="PANTHER" id="PTHR42899:SF1">
    <property type="entry name" value="SPERMATOGENESIS-ASSOCIATED PROTEIN 20"/>
    <property type="match status" value="1"/>
</dbReference>
<keyword evidence="4" id="KW-1185">Reference proteome</keyword>
<evidence type="ECO:0000313" key="4">
    <source>
        <dbReference type="Proteomes" id="UP000307380"/>
    </source>
</evidence>
<sequence>MPRWRPSRRSTAAVASAATPTTSNDARSAPVNHLAGSASPYLLQHADNPVDWWPWGEAAFAEAAARDVPVFISIGYATCHWCHVMARESFVDPMVAAYLNENFVSIKVDREEHPDVDASYLTAAGAFTQNLGWPLSIFATPAGLTFFAGTYFPPRPANGMPEFLRVLGAVTDAWTQRRHEVDGQADAIGAALASASEAAGRSSPLLDTRRLDHAVRALAAGEDVEFGGFGAAPKFPVAPVLDFLLASGGEGSDLAARTLKGMGASPLRDSVEGGFFRYATRRDWTEPHYERMLYDNALLLGCYAEAWRQRPADRPWAALVADGIARFLSQVLQVAEGGFASAQDSESVIDGRRSEGGYYARDEEGRSHLEPPALDRKLLTGWNGLAIGALARAGFILDRVDWLQTAARAADRLLSTHRTSDGRLIRSSLDGRPSSAPATLEDYGMLAAGLLELAVAGGEARYATAARELVDACLVVGAKAGEASFAVPGGPDAALAARGLALAGDPSEGAYPSGMTAIAGAAERLYLLTGDASYRAAAEGTLARVAAAAEAQPIGFGGALALMRGLEDPVVQLVTVTPAARTGDLVAGTRLRDASVTTLVTDSQARAFAEAGFELFAGRTSRDGLPAAYLCSDFVCRLPVTDVDALAHPSL</sequence>
<evidence type="ECO:0000256" key="1">
    <source>
        <dbReference type="SAM" id="MobiDB-lite"/>
    </source>
</evidence>
<dbReference type="Pfam" id="PF03190">
    <property type="entry name" value="Thioredox_DsbH"/>
    <property type="match status" value="1"/>
</dbReference>
<dbReference type="SUPFAM" id="SSF52833">
    <property type="entry name" value="Thioredoxin-like"/>
    <property type="match status" value="1"/>
</dbReference>
<dbReference type="PANTHER" id="PTHR42899">
    <property type="entry name" value="SPERMATOGENESIS-ASSOCIATED PROTEIN 20"/>
    <property type="match status" value="1"/>
</dbReference>
<dbReference type="InterPro" id="IPR024705">
    <property type="entry name" value="Ssp411"/>
</dbReference>
<feature type="domain" description="Spermatogenesis-associated protein 20-like TRX" evidence="2">
    <location>
        <begin position="32"/>
        <end position="192"/>
    </location>
</feature>
<dbReference type="OrthoDB" id="9762614at2"/>
<dbReference type="Proteomes" id="UP000307380">
    <property type="component" value="Unassembled WGS sequence"/>
</dbReference>
<evidence type="ECO:0000313" key="3">
    <source>
        <dbReference type="EMBL" id="THG36125.1"/>
    </source>
</evidence>
<dbReference type="InterPro" id="IPR004879">
    <property type="entry name" value="Ssp411-like_TRX"/>
</dbReference>
<dbReference type="InterPro" id="IPR008928">
    <property type="entry name" value="6-hairpin_glycosidase_sf"/>
</dbReference>
<gene>
    <name evidence="3" type="ORF">E6C70_00850</name>
</gene>
<feature type="region of interest" description="Disordered" evidence="1">
    <location>
        <begin position="1"/>
        <end position="29"/>
    </location>
</feature>
<dbReference type="Gene3D" id="3.40.30.10">
    <property type="entry name" value="Glutaredoxin"/>
    <property type="match status" value="1"/>
</dbReference>
<dbReference type="InterPro" id="IPR036249">
    <property type="entry name" value="Thioredoxin-like_sf"/>
</dbReference>
<reference evidence="3 4" key="1">
    <citation type="submission" date="2019-04" db="EMBL/GenBank/DDBJ databases">
        <authorList>
            <person name="Jiang L."/>
        </authorList>
    </citation>
    <scope>NUCLEOTIDE SEQUENCE [LARGE SCALE GENOMIC DNA]</scope>
    <source>
        <strain evidence="3 4">YIM 131861</strain>
    </source>
</reference>
<dbReference type="GO" id="GO:0005975">
    <property type="term" value="P:carbohydrate metabolic process"/>
    <property type="evidence" value="ECO:0007669"/>
    <property type="project" value="InterPro"/>
</dbReference>
<accession>A0A4S4G149</accession>
<organism evidence="3 4">
    <name type="scientific">Orlajensenia flava</name>
    <dbReference type="NCBI Taxonomy" id="2565934"/>
    <lineage>
        <taxon>Bacteria</taxon>
        <taxon>Bacillati</taxon>
        <taxon>Actinomycetota</taxon>
        <taxon>Actinomycetes</taxon>
        <taxon>Micrococcales</taxon>
        <taxon>Microbacteriaceae</taxon>
        <taxon>Orlajensenia</taxon>
    </lineage>
</organism>
<evidence type="ECO:0000259" key="2">
    <source>
        <dbReference type="Pfam" id="PF03190"/>
    </source>
</evidence>
<dbReference type="AlphaFoldDB" id="A0A4S4G149"/>
<proteinExistence type="predicted"/>
<name>A0A4S4G149_9MICO</name>
<dbReference type="CDD" id="cd02955">
    <property type="entry name" value="SSP411"/>
    <property type="match status" value="1"/>
</dbReference>
<feature type="compositionally biased region" description="Low complexity" evidence="1">
    <location>
        <begin position="9"/>
        <end position="23"/>
    </location>
</feature>
<dbReference type="EMBL" id="SSSN01000002">
    <property type="protein sequence ID" value="THG36125.1"/>
    <property type="molecule type" value="Genomic_DNA"/>
</dbReference>
<protein>
    <submittedName>
        <fullName evidence="3">Thioredoxin domain-containing protein</fullName>
    </submittedName>
</protein>
<comment type="caution">
    <text evidence="3">The sequence shown here is derived from an EMBL/GenBank/DDBJ whole genome shotgun (WGS) entry which is preliminary data.</text>
</comment>
<dbReference type="PIRSF" id="PIRSF006402">
    <property type="entry name" value="UCP006402_thioredoxin"/>
    <property type="match status" value="1"/>
</dbReference>
<dbReference type="SUPFAM" id="SSF48208">
    <property type="entry name" value="Six-hairpin glycosidases"/>
    <property type="match status" value="1"/>
</dbReference>